<reference evidence="1" key="1">
    <citation type="journal article" date="2021" name="Proc. Natl. Acad. Sci. U.S.A.">
        <title>A Catalog of Tens of Thousands of Viruses from Human Metagenomes Reveals Hidden Associations with Chronic Diseases.</title>
        <authorList>
            <person name="Tisza M.J."/>
            <person name="Buck C.B."/>
        </authorList>
    </citation>
    <scope>NUCLEOTIDE SEQUENCE</scope>
    <source>
        <strain evidence="1">CtUi914</strain>
    </source>
</reference>
<organism evidence="1">
    <name type="scientific">Siphoviridae sp. ctUi914</name>
    <dbReference type="NCBI Taxonomy" id="2825529"/>
    <lineage>
        <taxon>Viruses</taxon>
        <taxon>Duplodnaviria</taxon>
        <taxon>Heunggongvirae</taxon>
        <taxon>Uroviricota</taxon>
        <taxon>Caudoviricetes</taxon>
    </lineage>
</organism>
<proteinExistence type="predicted"/>
<name>A0A8S5TXE4_9CAUD</name>
<sequence>MSILEDLNALLPVLDVPMETGVFSNMAPDQYLVIMPLSDSFDLHADNEPGVDIQEARLSLYSKGSYTAVKNRLVRLLVKSRYTITDRQYLGFEPESGYHHYTVDVAQYYEYETEER</sequence>
<dbReference type="EMBL" id="BK015954">
    <property type="protein sequence ID" value="DAF86864.1"/>
    <property type="molecule type" value="Genomic_DNA"/>
</dbReference>
<protein>
    <submittedName>
        <fullName evidence="1">Uncharacterized protein</fullName>
    </submittedName>
</protein>
<accession>A0A8S5TXE4</accession>
<evidence type="ECO:0000313" key="1">
    <source>
        <dbReference type="EMBL" id="DAF86864.1"/>
    </source>
</evidence>